<dbReference type="RefSeq" id="WP_120542826.1">
    <property type="nucleotide sequence ID" value="NZ_RAVZ01000169.1"/>
</dbReference>
<dbReference type="OrthoDB" id="9776208at2"/>
<evidence type="ECO:0000313" key="3">
    <source>
        <dbReference type="Proteomes" id="UP000268094"/>
    </source>
</evidence>
<sequence>MSDAATQGYYTAEEAEAVFQQANDAYVREDYPSAQASYEKLLSHGFGGPDVLYNLGTTHLARGDLGRAVLSLEQARKQGGRSEDLEANLALARARQVDKVVGATADEAFLPRLAAATDGAATAWVFLVAWLVGFALLLLRRVFPLARRTAVAVVAALCLTAAVPAGFLLAAHIWVHQNVHEAVVLASTLVARELPRAEARSLFEVHAGLKVQLLEETGKYVRIRLPNGLEGWAERDGIAEI</sequence>
<protein>
    <submittedName>
        <fullName evidence="2">SH3 domain-containing protein</fullName>
    </submittedName>
</protein>
<dbReference type="InterPro" id="IPR011990">
    <property type="entry name" value="TPR-like_helical_dom_sf"/>
</dbReference>
<comment type="caution">
    <text evidence="2">The sequence shown here is derived from an EMBL/GenBank/DDBJ whole genome shotgun (WGS) entry which is preliminary data.</text>
</comment>
<evidence type="ECO:0000313" key="2">
    <source>
        <dbReference type="EMBL" id="RKG83893.1"/>
    </source>
</evidence>
<keyword evidence="3" id="KW-1185">Reference proteome</keyword>
<reference evidence="3" key="1">
    <citation type="submission" date="2018-09" db="EMBL/GenBank/DDBJ databases">
        <authorList>
            <person name="Livingstone P.G."/>
            <person name="Whitworth D.E."/>
        </authorList>
    </citation>
    <scope>NUCLEOTIDE SEQUENCE [LARGE SCALE GENOMIC DNA]</scope>
    <source>
        <strain evidence="3">CA054A</strain>
    </source>
</reference>
<keyword evidence="1" id="KW-0812">Transmembrane</keyword>
<proteinExistence type="predicted"/>
<dbReference type="EMBL" id="RAVZ01000169">
    <property type="protein sequence ID" value="RKG83893.1"/>
    <property type="molecule type" value="Genomic_DNA"/>
</dbReference>
<feature type="transmembrane region" description="Helical" evidence="1">
    <location>
        <begin position="151"/>
        <end position="175"/>
    </location>
</feature>
<dbReference type="Gene3D" id="1.25.40.10">
    <property type="entry name" value="Tetratricopeptide repeat domain"/>
    <property type="match status" value="1"/>
</dbReference>
<accession>A0A3A8J2Y3</accession>
<evidence type="ECO:0000256" key="1">
    <source>
        <dbReference type="SAM" id="Phobius"/>
    </source>
</evidence>
<dbReference type="SUPFAM" id="SSF48452">
    <property type="entry name" value="TPR-like"/>
    <property type="match status" value="1"/>
</dbReference>
<gene>
    <name evidence="2" type="ORF">D7V88_23160</name>
</gene>
<keyword evidence="1" id="KW-1133">Transmembrane helix</keyword>
<feature type="transmembrane region" description="Helical" evidence="1">
    <location>
        <begin position="121"/>
        <end position="139"/>
    </location>
</feature>
<dbReference type="Proteomes" id="UP000268094">
    <property type="component" value="Unassembled WGS sequence"/>
</dbReference>
<name>A0A3A8J2Y3_9BACT</name>
<dbReference type="Pfam" id="PF13432">
    <property type="entry name" value="TPR_16"/>
    <property type="match status" value="1"/>
</dbReference>
<dbReference type="AlphaFoldDB" id="A0A3A8J2Y3"/>
<keyword evidence="1" id="KW-0472">Membrane</keyword>
<organism evidence="2 3">
    <name type="scientific">Corallococcus terminator</name>
    <dbReference type="NCBI Taxonomy" id="2316733"/>
    <lineage>
        <taxon>Bacteria</taxon>
        <taxon>Pseudomonadati</taxon>
        <taxon>Myxococcota</taxon>
        <taxon>Myxococcia</taxon>
        <taxon>Myxococcales</taxon>
        <taxon>Cystobacterineae</taxon>
        <taxon>Myxococcaceae</taxon>
        <taxon>Corallococcus</taxon>
    </lineage>
</organism>
<dbReference type="Gene3D" id="2.30.30.40">
    <property type="entry name" value="SH3 Domains"/>
    <property type="match status" value="1"/>
</dbReference>